<organism evidence="1 2">
    <name type="scientific">Lentibacillus populi</name>
    <dbReference type="NCBI Taxonomy" id="1827502"/>
    <lineage>
        <taxon>Bacteria</taxon>
        <taxon>Bacillati</taxon>
        <taxon>Bacillota</taxon>
        <taxon>Bacilli</taxon>
        <taxon>Bacillales</taxon>
        <taxon>Bacillaceae</taxon>
        <taxon>Lentibacillus</taxon>
    </lineage>
</organism>
<accession>A0A9W5X879</accession>
<gene>
    <name evidence="1" type="ORF">GCM10011409_44960</name>
</gene>
<keyword evidence="2" id="KW-1185">Reference proteome</keyword>
<dbReference type="SUPFAM" id="SSF53474">
    <property type="entry name" value="alpha/beta-Hydrolases"/>
    <property type="match status" value="1"/>
</dbReference>
<proteinExistence type="predicted"/>
<evidence type="ECO:0000313" key="2">
    <source>
        <dbReference type="Proteomes" id="UP000621492"/>
    </source>
</evidence>
<evidence type="ECO:0000313" key="1">
    <source>
        <dbReference type="EMBL" id="GGB62814.1"/>
    </source>
</evidence>
<protein>
    <recommendedName>
        <fullName evidence="3">Alpha/beta hydrolase</fullName>
    </recommendedName>
</protein>
<name>A0A9W5X879_9BACI</name>
<dbReference type="Proteomes" id="UP000621492">
    <property type="component" value="Unassembled WGS sequence"/>
</dbReference>
<sequence>MGGNDWQTPYTIAQKYFEEIKAPNKKIFIIPDAGHMTMMEQPDLFFNALSEINSVEVNN</sequence>
<dbReference type="AlphaFoldDB" id="A0A9W5X879"/>
<reference evidence="1" key="1">
    <citation type="journal article" date="2014" name="Int. J. Syst. Evol. Microbiol.">
        <title>Complete genome sequence of Corynebacterium casei LMG S-19264T (=DSM 44701T), isolated from a smear-ripened cheese.</title>
        <authorList>
            <consortium name="US DOE Joint Genome Institute (JGI-PGF)"/>
            <person name="Walter F."/>
            <person name="Albersmeier A."/>
            <person name="Kalinowski J."/>
            <person name="Ruckert C."/>
        </authorList>
    </citation>
    <scope>NUCLEOTIDE SEQUENCE</scope>
    <source>
        <strain evidence="1">CGMCC 1.15454</strain>
    </source>
</reference>
<reference evidence="1" key="2">
    <citation type="submission" date="2020-09" db="EMBL/GenBank/DDBJ databases">
        <authorList>
            <person name="Sun Q."/>
            <person name="Zhou Y."/>
        </authorList>
    </citation>
    <scope>NUCLEOTIDE SEQUENCE</scope>
    <source>
        <strain evidence="1">CGMCC 1.15454</strain>
    </source>
</reference>
<evidence type="ECO:0008006" key="3">
    <source>
        <dbReference type="Google" id="ProtNLM"/>
    </source>
</evidence>
<comment type="caution">
    <text evidence="1">The sequence shown here is derived from an EMBL/GenBank/DDBJ whole genome shotgun (WGS) entry which is preliminary data.</text>
</comment>
<dbReference type="InterPro" id="IPR029058">
    <property type="entry name" value="AB_hydrolase_fold"/>
</dbReference>
<dbReference type="Gene3D" id="3.40.50.1820">
    <property type="entry name" value="alpha/beta hydrolase"/>
    <property type="match status" value="1"/>
</dbReference>
<dbReference type="EMBL" id="BMJD01000079">
    <property type="protein sequence ID" value="GGB62814.1"/>
    <property type="molecule type" value="Genomic_DNA"/>
</dbReference>